<evidence type="ECO:0000256" key="2">
    <source>
        <dbReference type="ARBA" id="ARBA00005073"/>
    </source>
</evidence>
<dbReference type="InterPro" id="IPR050464">
    <property type="entry name" value="Zeta_carotene_desat/Oxidored"/>
</dbReference>
<keyword evidence="9 11" id="KW-0627">Porphyrin biosynthesis</keyword>
<dbReference type="OrthoDB" id="438553at2759"/>
<feature type="non-terminal residue" evidence="13">
    <location>
        <position position="446"/>
    </location>
</feature>
<dbReference type="SUPFAM" id="SSF54373">
    <property type="entry name" value="FAD-linked reductases, C-terminal domain"/>
    <property type="match status" value="1"/>
</dbReference>
<evidence type="ECO:0000313" key="14">
    <source>
        <dbReference type="Proteomes" id="UP000070444"/>
    </source>
</evidence>
<keyword evidence="8 11" id="KW-0350">Heme biosynthesis</keyword>
<evidence type="ECO:0000256" key="3">
    <source>
        <dbReference type="ARBA" id="ARBA00010551"/>
    </source>
</evidence>
<evidence type="ECO:0000256" key="11">
    <source>
        <dbReference type="RuleBase" id="RU367069"/>
    </source>
</evidence>
<comment type="subcellular location">
    <subcellularLocation>
        <location evidence="11">Mitochondrion inner membrane</location>
    </subcellularLocation>
</comment>
<evidence type="ECO:0000256" key="5">
    <source>
        <dbReference type="ARBA" id="ARBA00022630"/>
    </source>
</evidence>
<dbReference type="NCBIfam" id="TIGR00562">
    <property type="entry name" value="proto_IX_ox"/>
    <property type="match status" value="1"/>
</dbReference>
<sequence length="446" mass="49182">MLKLGVIGGGISGLTLTYKLSQKLQAVGKPYKILLIEKGNRVGGWIKSRNLSDEGIVWETGPRSLRIAGVPGLKTLKLIQELELTDKVIAVGKDSPAAKNRYLFADGEFNLLPRSLSKMVLNPPKVLKGVAHELIREPFQAKSTLADESVEQFLTRRLGPIVGSTLGSAMVRGIYSGDSRTLSMRAAFGSIWQMEQNFGSITGGIVNGLVSPSRVDADYELVKSMKKEILESDPRTDSILNSSMIGFEGGIETISRAITEKLSEDPNVEFVLNSDCQSIHKSQVDLKNIRVKYSCATEPLPKFKDFDHVFVAAPSHQASKIIDPRLVTLPDTPWSDVAVVNVSYKHRQDLKRVIPFEGFGYLVPRSQPSLAIGVVFDSCSFPNLHPHYETLTLMIGKDQMANKTKDELITLSLQCLKEQMNIDREPDLVDANLNHSCIPLYPVGHV</sequence>
<feature type="domain" description="Amine oxidase" evidence="12">
    <location>
        <begin position="11"/>
        <end position="426"/>
    </location>
</feature>
<dbReference type="Gene3D" id="3.50.50.60">
    <property type="entry name" value="FAD/NAD(P)-binding domain"/>
    <property type="match status" value="1"/>
</dbReference>
<dbReference type="InterPro" id="IPR036188">
    <property type="entry name" value="FAD/NAD-bd_sf"/>
</dbReference>
<name>A0A137P446_CONC2</name>
<dbReference type="InterPro" id="IPR002937">
    <property type="entry name" value="Amino_oxidase"/>
</dbReference>
<evidence type="ECO:0000256" key="1">
    <source>
        <dbReference type="ARBA" id="ARBA00002600"/>
    </source>
</evidence>
<keyword evidence="5 11" id="KW-0285">Flavoprotein</keyword>
<dbReference type="GO" id="GO:0005743">
    <property type="term" value="C:mitochondrial inner membrane"/>
    <property type="evidence" value="ECO:0007669"/>
    <property type="project" value="UniProtKB-SubCell"/>
</dbReference>
<comment type="pathway">
    <text evidence="2 11">Porphyrin-containing compound metabolism; protoporphyrin-IX biosynthesis; protoporphyrin-IX from protoporphyrinogen-IX: step 1/1.</text>
</comment>
<dbReference type="Pfam" id="PF01593">
    <property type="entry name" value="Amino_oxidase"/>
    <property type="match status" value="1"/>
</dbReference>
<dbReference type="UniPathway" id="UPA00251">
    <property type="reaction ID" value="UER00324"/>
</dbReference>
<dbReference type="EMBL" id="KQ964523">
    <property type="protein sequence ID" value="KXN69785.1"/>
    <property type="molecule type" value="Genomic_DNA"/>
</dbReference>
<dbReference type="STRING" id="796925.A0A137P446"/>
<dbReference type="SUPFAM" id="SSF51905">
    <property type="entry name" value="FAD/NAD(P)-binding domain"/>
    <property type="match status" value="1"/>
</dbReference>
<proteinExistence type="inferred from homology"/>
<dbReference type="GO" id="GO:0004729">
    <property type="term" value="F:oxygen-dependent protoporphyrinogen oxidase activity"/>
    <property type="evidence" value="ECO:0007669"/>
    <property type="project" value="UniProtKB-UniRule"/>
</dbReference>
<evidence type="ECO:0000256" key="7">
    <source>
        <dbReference type="ARBA" id="ARBA00023002"/>
    </source>
</evidence>
<gene>
    <name evidence="13" type="ORF">CONCODRAFT_18079</name>
</gene>
<dbReference type="AlphaFoldDB" id="A0A137P446"/>
<dbReference type="PANTHER" id="PTHR42923">
    <property type="entry name" value="PROTOPORPHYRINOGEN OXIDASE"/>
    <property type="match status" value="1"/>
</dbReference>
<evidence type="ECO:0000256" key="8">
    <source>
        <dbReference type="ARBA" id="ARBA00023133"/>
    </source>
</evidence>
<dbReference type="GO" id="GO:0006782">
    <property type="term" value="P:protoporphyrinogen IX biosynthetic process"/>
    <property type="evidence" value="ECO:0007669"/>
    <property type="project" value="UniProtKB-UniRule"/>
</dbReference>
<evidence type="ECO:0000256" key="10">
    <source>
        <dbReference type="ARBA" id="ARBA00047554"/>
    </source>
</evidence>
<dbReference type="OMA" id="NKITIMM"/>
<comment type="function">
    <text evidence="1 11">Catalyzes the 6-electron oxidation of protoporphyrinogen-IX to form protoporphyrin-IX.</text>
</comment>
<reference evidence="13 14" key="1">
    <citation type="journal article" date="2015" name="Genome Biol. Evol.">
        <title>Phylogenomic analyses indicate that early fungi evolved digesting cell walls of algal ancestors of land plants.</title>
        <authorList>
            <person name="Chang Y."/>
            <person name="Wang S."/>
            <person name="Sekimoto S."/>
            <person name="Aerts A.L."/>
            <person name="Choi C."/>
            <person name="Clum A."/>
            <person name="LaButti K.M."/>
            <person name="Lindquist E.A."/>
            <person name="Yee Ngan C."/>
            <person name="Ohm R.A."/>
            <person name="Salamov A.A."/>
            <person name="Grigoriev I.V."/>
            <person name="Spatafora J.W."/>
            <person name="Berbee M.L."/>
        </authorList>
    </citation>
    <scope>NUCLEOTIDE SEQUENCE [LARGE SCALE GENOMIC DNA]</scope>
    <source>
        <strain evidence="13 14">NRRL 28638</strain>
    </source>
</reference>
<protein>
    <recommendedName>
        <fullName evidence="4 11">Protoporphyrinogen oxidase</fullName>
        <ecNumber evidence="4 11">1.3.3.4</ecNumber>
    </recommendedName>
</protein>
<evidence type="ECO:0000259" key="12">
    <source>
        <dbReference type="Pfam" id="PF01593"/>
    </source>
</evidence>
<comment type="cofactor">
    <cofactor evidence="11">
        <name>FAD</name>
        <dbReference type="ChEBI" id="CHEBI:57692"/>
    </cofactor>
    <text evidence="11">Binds 1 FAD per subunit.</text>
</comment>
<dbReference type="EC" id="1.3.3.4" evidence="4 11"/>
<organism evidence="13 14">
    <name type="scientific">Conidiobolus coronatus (strain ATCC 28846 / CBS 209.66 / NRRL 28638)</name>
    <name type="common">Delacroixia coronata</name>
    <dbReference type="NCBI Taxonomy" id="796925"/>
    <lineage>
        <taxon>Eukaryota</taxon>
        <taxon>Fungi</taxon>
        <taxon>Fungi incertae sedis</taxon>
        <taxon>Zoopagomycota</taxon>
        <taxon>Entomophthoromycotina</taxon>
        <taxon>Entomophthoromycetes</taxon>
        <taxon>Entomophthorales</taxon>
        <taxon>Ancylistaceae</taxon>
        <taxon>Conidiobolus</taxon>
    </lineage>
</organism>
<keyword evidence="14" id="KW-1185">Reference proteome</keyword>
<dbReference type="Proteomes" id="UP000070444">
    <property type="component" value="Unassembled WGS sequence"/>
</dbReference>
<evidence type="ECO:0000256" key="6">
    <source>
        <dbReference type="ARBA" id="ARBA00022827"/>
    </source>
</evidence>
<evidence type="ECO:0000256" key="4">
    <source>
        <dbReference type="ARBA" id="ARBA00012867"/>
    </source>
</evidence>
<keyword evidence="7 11" id="KW-0560">Oxidoreductase</keyword>
<dbReference type="PANTHER" id="PTHR42923:SF3">
    <property type="entry name" value="PROTOPORPHYRINOGEN OXIDASE"/>
    <property type="match status" value="1"/>
</dbReference>
<evidence type="ECO:0000256" key="9">
    <source>
        <dbReference type="ARBA" id="ARBA00023244"/>
    </source>
</evidence>
<comment type="catalytic activity">
    <reaction evidence="10 11">
        <text>protoporphyrinogen IX + 3 O2 = protoporphyrin IX + 3 H2O2</text>
        <dbReference type="Rhea" id="RHEA:25576"/>
        <dbReference type="ChEBI" id="CHEBI:15379"/>
        <dbReference type="ChEBI" id="CHEBI:16240"/>
        <dbReference type="ChEBI" id="CHEBI:57306"/>
        <dbReference type="ChEBI" id="CHEBI:57307"/>
        <dbReference type="EC" id="1.3.3.4"/>
    </reaction>
</comment>
<comment type="similarity">
    <text evidence="3 11">Belongs to the protoporphyrinogen/coproporphyrinogen oxidase family. Protoporphyrinogen oxidase subfamily.</text>
</comment>
<dbReference type="InterPro" id="IPR004572">
    <property type="entry name" value="Protoporphyrinogen_oxidase"/>
</dbReference>
<evidence type="ECO:0000313" key="13">
    <source>
        <dbReference type="EMBL" id="KXN69785.1"/>
    </source>
</evidence>
<keyword evidence="6 11" id="KW-0274">FAD</keyword>
<accession>A0A137P446</accession>